<name>A0A410T4V8_9CAUD</name>
<sequence length="115" mass="13403">MVQMIPMELDWDGEGHSLKLIEEQRNDWDERVALVSGIKKIYQLNLQIDNVHLEFGMQLLRFLEIIFIEKVNITSYGEGQTVDIKLSSYYKGDLIETATKIQEFAKDNGHKVIFK</sequence>
<accession>A0A410T4V8</accession>
<evidence type="ECO:0000313" key="1">
    <source>
        <dbReference type="EMBL" id="QAU03698.1"/>
    </source>
</evidence>
<dbReference type="KEGG" id="vg:65118077"/>
<dbReference type="Proteomes" id="UP000290498">
    <property type="component" value="Segment"/>
</dbReference>
<protein>
    <submittedName>
        <fullName evidence="1">Uncharacterized protein</fullName>
    </submittedName>
</protein>
<reference evidence="1 2" key="1">
    <citation type="submission" date="2018-11" db="EMBL/GenBank/DDBJ databases">
        <authorList>
            <person name="Ji L."/>
        </authorList>
    </citation>
    <scope>NUCLEOTIDE SEQUENCE [LARGE SCALE GENOMIC DNA]</scope>
</reference>
<proteinExistence type="predicted"/>
<evidence type="ECO:0000313" key="2">
    <source>
        <dbReference type="Proteomes" id="UP000290498"/>
    </source>
</evidence>
<keyword evidence="2" id="KW-1185">Reference proteome</keyword>
<dbReference type="GeneID" id="65118077"/>
<dbReference type="EMBL" id="MK234886">
    <property type="protein sequence ID" value="QAU03698.1"/>
    <property type="molecule type" value="Genomic_DNA"/>
</dbReference>
<organism evidence="1 2">
    <name type="scientific">Escherichia phage AnYang</name>
    <dbReference type="NCBI Taxonomy" id="2499909"/>
    <lineage>
        <taxon>Viruses</taxon>
        <taxon>Duplodnaviria</taxon>
        <taxon>Heunggongvirae</taxon>
        <taxon>Uroviricota</taxon>
        <taxon>Caudoviricetes</taxon>
        <taxon>Pantevenvirales</taxon>
        <taxon>Straboviridae</taxon>
        <taxon>Tevenvirinae</taxon>
        <taxon>Dhakavirus</taxon>
        <taxon>Dhakavirus anyang</taxon>
    </lineage>
</organism>
<dbReference type="RefSeq" id="YP_010100383.1">
    <property type="nucleotide sequence ID" value="NC_055782.1"/>
</dbReference>